<organism evidence="2 3">
    <name type="scientific">Subdoligranulum variabile</name>
    <dbReference type="NCBI Taxonomy" id="214851"/>
    <lineage>
        <taxon>Bacteria</taxon>
        <taxon>Bacillati</taxon>
        <taxon>Bacillota</taxon>
        <taxon>Clostridia</taxon>
        <taxon>Eubacteriales</taxon>
        <taxon>Oscillospiraceae</taxon>
        <taxon>Subdoligranulum</taxon>
    </lineage>
</organism>
<reference evidence="2" key="1">
    <citation type="journal article" date="2021" name="PeerJ">
        <title>Extensive microbial diversity within the chicken gut microbiome revealed by metagenomics and culture.</title>
        <authorList>
            <person name="Gilroy R."/>
            <person name="Ravi A."/>
            <person name="Getino M."/>
            <person name="Pursley I."/>
            <person name="Horton D.L."/>
            <person name="Alikhan N.F."/>
            <person name="Baker D."/>
            <person name="Gharbi K."/>
            <person name="Hall N."/>
            <person name="Watson M."/>
            <person name="Adriaenssens E.M."/>
            <person name="Foster-Nyarko E."/>
            <person name="Jarju S."/>
            <person name="Secka A."/>
            <person name="Antonio M."/>
            <person name="Oren A."/>
            <person name="Chaudhuri R.R."/>
            <person name="La Ragione R."/>
            <person name="Hildebrand F."/>
            <person name="Pallen M.J."/>
        </authorList>
    </citation>
    <scope>NUCLEOTIDE SEQUENCE</scope>
    <source>
        <strain evidence="2">ChiBcec21-2208</strain>
    </source>
</reference>
<feature type="transmembrane region" description="Helical" evidence="1">
    <location>
        <begin position="7"/>
        <end position="28"/>
    </location>
</feature>
<proteinExistence type="predicted"/>
<feature type="transmembrane region" description="Helical" evidence="1">
    <location>
        <begin position="48"/>
        <end position="66"/>
    </location>
</feature>
<accession>A0A921LMD9</accession>
<dbReference type="Proteomes" id="UP000782880">
    <property type="component" value="Unassembled WGS sequence"/>
</dbReference>
<evidence type="ECO:0000256" key="1">
    <source>
        <dbReference type="SAM" id="Phobius"/>
    </source>
</evidence>
<evidence type="ECO:0000313" key="2">
    <source>
        <dbReference type="EMBL" id="HJG27386.1"/>
    </source>
</evidence>
<feature type="transmembrane region" description="Helical" evidence="1">
    <location>
        <begin position="115"/>
        <end position="136"/>
    </location>
</feature>
<protein>
    <submittedName>
        <fullName evidence="2">Uncharacterized protein</fullName>
    </submittedName>
</protein>
<feature type="transmembrane region" description="Helical" evidence="1">
    <location>
        <begin position="87"/>
        <end position="109"/>
    </location>
</feature>
<dbReference type="EMBL" id="DYVE01000055">
    <property type="protein sequence ID" value="HJG27386.1"/>
    <property type="molecule type" value="Genomic_DNA"/>
</dbReference>
<reference evidence="2" key="2">
    <citation type="submission" date="2021-09" db="EMBL/GenBank/DDBJ databases">
        <authorList>
            <person name="Gilroy R."/>
        </authorList>
    </citation>
    <scope>NUCLEOTIDE SEQUENCE</scope>
    <source>
        <strain evidence="2">ChiBcec21-2208</strain>
    </source>
</reference>
<dbReference type="AlphaFoldDB" id="A0A921LMD9"/>
<keyword evidence="1" id="KW-1133">Transmembrane helix</keyword>
<name>A0A921LMD9_9FIRM</name>
<keyword evidence="1" id="KW-0812">Transmembrane</keyword>
<gene>
    <name evidence="2" type="ORF">K8V20_01890</name>
</gene>
<evidence type="ECO:0000313" key="3">
    <source>
        <dbReference type="Proteomes" id="UP000782880"/>
    </source>
</evidence>
<sequence length="142" mass="15339">MKANMVKLALGIILILAGMGVAFMIWNLLMGTDVVYLPSRLRGISQSIPVLCSVPGAVAFMVWFFGRKGYVERSQQIDDGAFRFAAAMVLAICFDLAFGVVGLVLVGFKYITASIVAYGVSAGLQVVFCLLAFAFCPPYSRH</sequence>
<keyword evidence="1" id="KW-0472">Membrane</keyword>
<comment type="caution">
    <text evidence="2">The sequence shown here is derived from an EMBL/GenBank/DDBJ whole genome shotgun (WGS) entry which is preliminary data.</text>
</comment>